<accession>A0A4Q2M9N3</accession>
<dbReference type="Proteomes" id="UP000581087">
    <property type="component" value="Unassembled WGS sequence"/>
</dbReference>
<dbReference type="EMBL" id="JACCBI010000001">
    <property type="protein sequence ID" value="NYD66454.1"/>
    <property type="molecule type" value="Genomic_DNA"/>
</dbReference>
<evidence type="ECO:0000256" key="1">
    <source>
        <dbReference type="SAM" id="Phobius"/>
    </source>
</evidence>
<dbReference type="Proteomes" id="UP000292686">
    <property type="component" value="Unassembled WGS sequence"/>
</dbReference>
<feature type="transmembrane region" description="Helical" evidence="1">
    <location>
        <begin position="36"/>
        <end position="62"/>
    </location>
</feature>
<dbReference type="PROSITE" id="PS51782">
    <property type="entry name" value="LYSM"/>
    <property type="match status" value="1"/>
</dbReference>
<reference evidence="3 6" key="2">
    <citation type="submission" date="2020-07" db="EMBL/GenBank/DDBJ databases">
        <title>Sequencing the genomes of 1000 actinobacteria strains.</title>
        <authorList>
            <person name="Klenk H.-P."/>
        </authorList>
    </citation>
    <scope>NUCLEOTIDE SEQUENCE [LARGE SCALE GENOMIC DNA]</scope>
    <source>
        <strain evidence="3 6">DSM 23870</strain>
    </source>
</reference>
<evidence type="ECO:0000259" key="2">
    <source>
        <dbReference type="PROSITE" id="PS51782"/>
    </source>
</evidence>
<gene>
    <name evidence="3" type="ORF">BJ972_000973</name>
    <name evidence="4" type="ORF">ESP50_04190</name>
</gene>
<keyword evidence="1" id="KW-0472">Membrane</keyword>
<evidence type="ECO:0000313" key="5">
    <source>
        <dbReference type="Proteomes" id="UP000292686"/>
    </source>
</evidence>
<dbReference type="InterPro" id="IPR018392">
    <property type="entry name" value="LysM"/>
</dbReference>
<keyword evidence="1" id="KW-1133">Transmembrane helix</keyword>
<proteinExistence type="predicted"/>
<organism evidence="4 5">
    <name type="scientific">Agromyces atrinae</name>
    <dbReference type="NCBI Taxonomy" id="592376"/>
    <lineage>
        <taxon>Bacteria</taxon>
        <taxon>Bacillati</taxon>
        <taxon>Actinomycetota</taxon>
        <taxon>Actinomycetes</taxon>
        <taxon>Micrococcales</taxon>
        <taxon>Microbacteriaceae</taxon>
        <taxon>Agromyces</taxon>
    </lineage>
</organism>
<sequence length="125" mass="12792">MSTVIASSPFVIGSGVDAGRSVAPRTRLRLTRRGRIVLTSLAAVPVVAVALFAGLSAVPAVAGSSSADVSFRYVTIEPGQSLWSLAESLAPTVDPRDVIAEITSLNGLTSSSLEPGQQIAVPLGY</sequence>
<reference evidence="4 5" key="1">
    <citation type="submission" date="2019-01" db="EMBL/GenBank/DDBJ databases">
        <title>Agromyces.</title>
        <authorList>
            <person name="Li J."/>
        </authorList>
    </citation>
    <scope>NUCLEOTIDE SEQUENCE [LARGE SCALE GENOMIC DNA]</scope>
    <source>
        <strain evidence="4 5">DSM 23870</strain>
    </source>
</reference>
<dbReference type="Gene3D" id="3.10.350.10">
    <property type="entry name" value="LysM domain"/>
    <property type="match status" value="1"/>
</dbReference>
<dbReference type="AlphaFoldDB" id="A0A4Q2M9N3"/>
<comment type="caution">
    <text evidence="4">The sequence shown here is derived from an EMBL/GenBank/DDBJ whole genome shotgun (WGS) entry which is preliminary data.</text>
</comment>
<dbReference type="InterPro" id="IPR036779">
    <property type="entry name" value="LysM_dom_sf"/>
</dbReference>
<keyword evidence="1" id="KW-0812">Transmembrane</keyword>
<evidence type="ECO:0000313" key="4">
    <source>
        <dbReference type="EMBL" id="RXZ87133.1"/>
    </source>
</evidence>
<dbReference type="OrthoDB" id="5084290at2"/>
<dbReference type="EMBL" id="SDPM01000002">
    <property type="protein sequence ID" value="RXZ87133.1"/>
    <property type="molecule type" value="Genomic_DNA"/>
</dbReference>
<dbReference type="RefSeq" id="WP_129172708.1">
    <property type="nucleotide sequence ID" value="NZ_JACCBI010000001.1"/>
</dbReference>
<keyword evidence="5" id="KW-1185">Reference proteome</keyword>
<dbReference type="SMART" id="SM00257">
    <property type="entry name" value="LysM"/>
    <property type="match status" value="1"/>
</dbReference>
<evidence type="ECO:0000313" key="3">
    <source>
        <dbReference type="EMBL" id="NYD66454.1"/>
    </source>
</evidence>
<name>A0A4Q2M9N3_9MICO</name>
<feature type="domain" description="LysM" evidence="2">
    <location>
        <begin position="72"/>
        <end position="121"/>
    </location>
</feature>
<protein>
    <submittedName>
        <fullName evidence="4">LysM peptidoglycan-binding domain-containing protein</fullName>
    </submittedName>
</protein>
<evidence type="ECO:0000313" key="6">
    <source>
        <dbReference type="Proteomes" id="UP000581087"/>
    </source>
</evidence>
<dbReference type="Pfam" id="PF01476">
    <property type="entry name" value="LysM"/>
    <property type="match status" value="1"/>
</dbReference>